<reference evidence="3" key="1">
    <citation type="submission" date="2020-06" db="EMBL/GenBank/DDBJ databases">
        <authorList>
            <person name="Onetto C."/>
        </authorList>
    </citation>
    <scope>NUCLEOTIDE SEQUENCE</scope>
</reference>
<feature type="chain" id="PRO_5040402958" description="Apple domain-containing protein" evidence="1">
    <location>
        <begin position="19"/>
        <end position="274"/>
    </location>
</feature>
<evidence type="ECO:0000313" key="3">
    <source>
        <dbReference type="EMBL" id="CAD0112777.1"/>
    </source>
</evidence>
<dbReference type="Gene3D" id="3.50.4.10">
    <property type="entry name" value="Hepatocyte Growth Factor"/>
    <property type="match status" value="1"/>
</dbReference>
<accession>A0A9N8KRR7</accession>
<protein>
    <recommendedName>
        <fullName evidence="2">Apple domain-containing protein</fullName>
    </recommendedName>
</protein>
<evidence type="ECO:0000256" key="1">
    <source>
        <dbReference type="SAM" id="SignalP"/>
    </source>
</evidence>
<keyword evidence="1" id="KW-0732">Signal</keyword>
<dbReference type="Proteomes" id="UP000745764">
    <property type="component" value="Unassembled WGS sequence"/>
</dbReference>
<dbReference type="AlphaFoldDB" id="A0A9N8KRR7"/>
<gene>
    <name evidence="3" type="ORF">AWRI4620_LOCUS7032</name>
</gene>
<keyword evidence="4" id="KW-1185">Reference proteome</keyword>
<dbReference type="OrthoDB" id="3944336at2759"/>
<dbReference type="Pfam" id="PF00024">
    <property type="entry name" value="PAN_1"/>
    <property type="match status" value="1"/>
</dbReference>
<comment type="caution">
    <text evidence="3">The sequence shown here is derived from an EMBL/GenBank/DDBJ whole genome shotgun (WGS) entry which is preliminary data.</text>
</comment>
<evidence type="ECO:0000259" key="2">
    <source>
        <dbReference type="Pfam" id="PF00024"/>
    </source>
</evidence>
<feature type="non-terminal residue" evidence="3">
    <location>
        <position position="1"/>
    </location>
</feature>
<name>A0A9N8KRR7_9PEZI</name>
<evidence type="ECO:0000313" key="4">
    <source>
        <dbReference type="Proteomes" id="UP000745764"/>
    </source>
</evidence>
<feature type="domain" description="Apple" evidence="2">
    <location>
        <begin position="56"/>
        <end position="116"/>
    </location>
</feature>
<organism evidence="3 4">
    <name type="scientific">Aureobasidium uvarum</name>
    <dbReference type="NCBI Taxonomy" id="2773716"/>
    <lineage>
        <taxon>Eukaryota</taxon>
        <taxon>Fungi</taxon>
        <taxon>Dikarya</taxon>
        <taxon>Ascomycota</taxon>
        <taxon>Pezizomycotina</taxon>
        <taxon>Dothideomycetes</taxon>
        <taxon>Dothideomycetidae</taxon>
        <taxon>Dothideales</taxon>
        <taxon>Saccotheciaceae</taxon>
        <taxon>Aureobasidium</taxon>
    </lineage>
</organism>
<sequence length="274" mass="29442">MKLRAAFLAFSLASLGRGQQSVGADGVTTVSSANCTATGTQTYAYTDPSGIAYRYICGASANGNAVTQISVSNWTGCFAACDSYVNCTGFTYNAGANLGAGTGNCAIKTVNPNTFSNTGTANLVATRIAAVMQRYVPYIPNFACPAQNSQVVTDLSGVPYLIGCGNDSNGAVVATVQAPNNFDDCFSSCDAYTATVAPSICNLFVYVGHSNGLNDSFVDFFFIFITNIDPRRHQQQQQFFGLEQQQLIFVKFLLFQHIEQQQLIFIKFIIIQQQ</sequence>
<dbReference type="InterPro" id="IPR003609">
    <property type="entry name" value="Pan_app"/>
</dbReference>
<proteinExistence type="predicted"/>
<feature type="signal peptide" evidence="1">
    <location>
        <begin position="1"/>
        <end position="18"/>
    </location>
</feature>
<dbReference type="EMBL" id="CAINUL010000015">
    <property type="protein sequence ID" value="CAD0112777.1"/>
    <property type="molecule type" value="Genomic_DNA"/>
</dbReference>